<accession>A0AAD1X2M7</accession>
<evidence type="ECO:0000313" key="2">
    <source>
        <dbReference type="EMBL" id="CAI2360808.1"/>
    </source>
</evidence>
<dbReference type="EMBL" id="CAMPGE010002005">
    <property type="protein sequence ID" value="CAI2360808.1"/>
    <property type="molecule type" value="Genomic_DNA"/>
</dbReference>
<comment type="caution">
    <text evidence="2">The sequence shown here is derived from an EMBL/GenBank/DDBJ whole genome shotgun (WGS) entry which is preliminary data.</text>
</comment>
<name>A0AAD1X2M7_EUPCR</name>
<proteinExistence type="predicted"/>
<evidence type="ECO:0000313" key="3">
    <source>
        <dbReference type="Proteomes" id="UP001295684"/>
    </source>
</evidence>
<keyword evidence="3" id="KW-1185">Reference proteome</keyword>
<feature type="compositionally biased region" description="Basic and acidic residues" evidence="1">
    <location>
        <begin position="1"/>
        <end position="10"/>
    </location>
</feature>
<protein>
    <submittedName>
        <fullName evidence="2">Uncharacterized protein</fullName>
    </submittedName>
</protein>
<feature type="region of interest" description="Disordered" evidence="1">
    <location>
        <begin position="1"/>
        <end position="26"/>
    </location>
</feature>
<evidence type="ECO:0000256" key="1">
    <source>
        <dbReference type="SAM" id="MobiDB-lite"/>
    </source>
</evidence>
<dbReference type="Proteomes" id="UP001295684">
    <property type="component" value="Unassembled WGS sequence"/>
</dbReference>
<sequence length="341" mass="40135">MRKQEQRKQEEFEEEEEEKESKKIESLREEMRELHRKIDELNELRLNAIKIIQNFKVITRPPEDSNEFEPPLPPTLEQWLTSQRKSGSQFFNSRIIFDFNGNITDLCFSLTTDEEFSMFKEMIHAFIKYKWVLPESISLKITGIDSRSLELVLVLLSDHLCRSLNILDLRSTANSLECFTLIYRTLKGIEPLKINSVKLRFFRFYARMNHLGEEEANHGKDAIQYFSTISEKLEFSNCLFHCGEFELQEDIDYTLKAIEFNRCTFIDMKKRDKSHILTCTKALNNEKLLQNLKLVKIKDKTLTVRDNKIKESMNLIPQVYISKGYQTSSSFSKSLITPISL</sequence>
<organism evidence="2 3">
    <name type="scientific">Euplotes crassus</name>
    <dbReference type="NCBI Taxonomy" id="5936"/>
    <lineage>
        <taxon>Eukaryota</taxon>
        <taxon>Sar</taxon>
        <taxon>Alveolata</taxon>
        <taxon>Ciliophora</taxon>
        <taxon>Intramacronucleata</taxon>
        <taxon>Spirotrichea</taxon>
        <taxon>Hypotrichia</taxon>
        <taxon>Euplotida</taxon>
        <taxon>Euplotidae</taxon>
        <taxon>Moneuplotes</taxon>
    </lineage>
</organism>
<gene>
    <name evidence="2" type="ORF">ECRASSUSDP1_LOCUS2113</name>
</gene>
<reference evidence="2" key="1">
    <citation type="submission" date="2023-07" db="EMBL/GenBank/DDBJ databases">
        <authorList>
            <consortium name="AG Swart"/>
            <person name="Singh M."/>
            <person name="Singh A."/>
            <person name="Seah K."/>
            <person name="Emmerich C."/>
        </authorList>
    </citation>
    <scope>NUCLEOTIDE SEQUENCE</scope>
    <source>
        <strain evidence="2">DP1</strain>
    </source>
</reference>
<dbReference type="AlphaFoldDB" id="A0AAD1X2M7"/>